<evidence type="ECO:0000256" key="9">
    <source>
        <dbReference type="ARBA" id="ARBA00048367"/>
    </source>
</evidence>
<evidence type="ECO:0000256" key="5">
    <source>
        <dbReference type="ARBA" id="ARBA00022741"/>
    </source>
</evidence>
<dbReference type="InterPro" id="IPR017441">
    <property type="entry name" value="Protein_kinase_ATP_BS"/>
</dbReference>
<comment type="catalytic activity">
    <reaction evidence="8">
        <text>L-threonyl-[protein] + ATP = O-phospho-L-threonyl-[protein] + ADP + H(+)</text>
        <dbReference type="Rhea" id="RHEA:46608"/>
        <dbReference type="Rhea" id="RHEA-COMP:11060"/>
        <dbReference type="Rhea" id="RHEA-COMP:11605"/>
        <dbReference type="ChEBI" id="CHEBI:15378"/>
        <dbReference type="ChEBI" id="CHEBI:30013"/>
        <dbReference type="ChEBI" id="CHEBI:30616"/>
        <dbReference type="ChEBI" id="CHEBI:61977"/>
        <dbReference type="ChEBI" id="CHEBI:456216"/>
        <dbReference type="EC" id="2.7.11.22"/>
    </reaction>
</comment>
<keyword evidence="7 10" id="KW-0067">ATP-binding</keyword>
<dbReference type="GO" id="GO:0005524">
    <property type="term" value="F:ATP binding"/>
    <property type="evidence" value="ECO:0007669"/>
    <property type="project" value="UniProtKB-UniRule"/>
</dbReference>
<keyword evidence="5 10" id="KW-0547">Nucleotide-binding</keyword>
<dbReference type="InterPro" id="IPR008271">
    <property type="entry name" value="Ser/Thr_kinase_AS"/>
</dbReference>
<dbReference type="GO" id="GO:0005737">
    <property type="term" value="C:cytoplasm"/>
    <property type="evidence" value="ECO:0007669"/>
    <property type="project" value="TreeGrafter"/>
</dbReference>
<dbReference type="SMART" id="SM00220">
    <property type="entry name" value="S_TKc"/>
    <property type="match status" value="1"/>
</dbReference>
<evidence type="ECO:0000256" key="1">
    <source>
        <dbReference type="ARBA" id="ARBA00006485"/>
    </source>
</evidence>
<dbReference type="Proteomes" id="UP000308267">
    <property type="component" value="Unassembled WGS sequence"/>
</dbReference>
<dbReference type="GO" id="GO:0007165">
    <property type="term" value="P:signal transduction"/>
    <property type="evidence" value="ECO:0007669"/>
    <property type="project" value="TreeGrafter"/>
</dbReference>
<dbReference type="Gene3D" id="1.10.510.10">
    <property type="entry name" value="Transferase(Phosphotransferase) domain 1"/>
    <property type="match status" value="1"/>
</dbReference>
<evidence type="ECO:0000256" key="2">
    <source>
        <dbReference type="ARBA" id="ARBA00012425"/>
    </source>
</evidence>
<comment type="catalytic activity">
    <reaction evidence="9">
        <text>L-seryl-[protein] + ATP = O-phospho-L-seryl-[protein] + ADP + H(+)</text>
        <dbReference type="Rhea" id="RHEA:17989"/>
        <dbReference type="Rhea" id="RHEA-COMP:9863"/>
        <dbReference type="Rhea" id="RHEA-COMP:11604"/>
        <dbReference type="ChEBI" id="CHEBI:15378"/>
        <dbReference type="ChEBI" id="CHEBI:29999"/>
        <dbReference type="ChEBI" id="CHEBI:30616"/>
        <dbReference type="ChEBI" id="CHEBI:83421"/>
        <dbReference type="ChEBI" id="CHEBI:456216"/>
        <dbReference type="EC" id="2.7.11.22"/>
    </reaction>
</comment>
<sequence length="337" mass="38927">MDTLLFKERYVKEKKIGSGTYGVVYKVRDKRDSLVYAIKKITLESFEDGIPASTMREIGILLELNIYKHPNIIGVHEIIHRNRQISIVYEYAEWDLKRFMEENNFKKTSEYSLSHAGLPRSLVTSFGRQLLNALHFCHQLKVFHRDLKPSNLLLTREGFLKLADFGLSRTYSMSNRTYCHEVVTLWYRAPELMLGAKQYNESIDIWSFGCILYEMITGEVLFPGDSEIDELFLVFRMFGTPTEQTWKGVSMMPDYKEVFPKFRATGFQKCRIPPDAKIMLQITLFPSSNWSFSARSNHGHFADSDLNACPSTDAFQRSQVVYSKTNNNIVPKLSTGS</sequence>
<name>A0A4S2MGC3_OPIFE</name>
<comment type="caution">
    <text evidence="13">The sequence shown here is derived from an EMBL/GenBank/DDBJ whole genome shotgun (WGS) entry which is preliminary data.</text>
</comment>
<evidence type="ECO:0000313" key="13">
    <source>
        <dbReference type="EMBL" id="TGZ74139.1"/>
    </source>
</evidence>
<dbReference type="PANTHER" id="PTHR24056">
    <property type="entry name" value="CELL DIVISION PROTEIN KINASE"/>
    <property type="match status" value="1"/>
</dbReference>
<dbReference type="EMBL" id="SJOL01002100">
    <property type="protein sequence ID" value="TGZ74139.1"/>
    <property type="molecule type" value="Genomic_DNA"/>
</dbReference>
<dbReference type="PANTHER" id="PTHR24056:SF550">
    <property type="entry name" value="CHROMOSOME UNDETERMINED SCAFFOLD_44, WHOLE GENOME SHOTGUN SEQUENCE"/>
    <property type="match status" value="1"/>
</dbReference>
<dbReference type="PROSITE" id="PS00108">
    <property type="entry name" value="PROTEIN_KINASE_ST"/>
    <property type="match status" value="1"/>
</dbReference>
<dbReference type="AlphaFoldDB" id="A0A4S2MGC3"/>
<feature type="binding site" evidence="10">
    <location>
        <position position="40"/>
    </location>
    <ligand>
        <name>ATP</name>
        <dbReference type="ChEBI" id="CHEBI:30616"/>
    </ligand>
</feature>
<dbReference type="GO" id="GO:0010389">
    <property type="term" value="P:regulation of G2/M transition of mitotic cell cycle"/>
    <property type="evidence" value="ECO:0007669"/>
    <property type="project" value="TreeGrafter"/>
</dbReference>
<dbReference type="Gene3D" id="3.30.200.20">
    <property type="entry name" value="Phosphorylase Kinase, domain 1"/>
    <property type="match status" value="1"/>
</dbReference>
<evidence type="ECO:0000256" key="3">
    <source>
        <dbReference type="ARBA" id="ARBA00022527"/>
    </source>
</evidence>
<keyword evidence="4" id="KW-0808">Transferase</keyword>
<accession>A0A4S2MGC3</accession>
<dbReference type="GO" id="GO:0004693">
    <property type="term" value="F:cyclin-dependent protein serine/threonine kinase activity"/>
    <property type="evidence" value="ECO:0007669"/>
    <property type="project" value="UniProtKB-EC"/>
</dbReference>
<dbReference type="EC" id="2.7.11.22" evidence="2"/>
<dbReference type="STRING" id="147828.A0A4S2MGC3"/>
<keyword evidence="14" id="KW-1185">Reference proteome</keyword>
<comment type="similarity">
    <text evidence="1">Belongs to the protein kinase superfamily. CMGC Ser/Thr protein kinase family. CDC2/CDKX subfamily.</text>
</comment>
<gene>
    <name evidence="13" type="ORF">CRM22_001104</name>
</gene>
<evidence type="ECO:0000256" key="4">
    <source>
        <dbReference type="ARBA" id="ARBA00022679"/>
    </source>
</evidence>
<dbReference type="InterPro" id="IPR011009">
    <property type="entry name" value="Kinase-like_dom_sf"/>
</dbReference>
<organism evidence="13 14">
    <name type="scientific">Opisthorchis felineus</name>
    <dbReference type="NCBI Taxonomy" id="147828"/>
    <lineage>
        <taxon>Eukaryota</taxon>
        <taxon>Metazoa</taxon>
        <taxon>Spiralia</taxon>
        <taxon>Lophotrochozoa</taxon>
        <taxon>Platyhelminthes</taxon>
        <taxon>Trematoda</taxon>
        <taxon>Digenea</taxon>
        <taxon>Opisthorchiida</taxon>
        <taxon>Opisthorchiata</taxon>
        <taxon>Opisthorchiidae</taxon>
        <taxon>Opisthorchis</taxon>
    </lineage>
</organism>
<dbReference type="FunFam" id="3.30.200.20:FF:000124">
    <property type="entry name" value="Cyclin-dependent kinase 4"/>
    <property type="match status" value="1"/>
</dbReference>
<evidence type="ECO:0000256" key="6">
    <source>
        <dbReference type="ARBA" id="ARBA00022777"/>
    </source>
</evidence>
<dbReference type="GO" id="GO:0010468">
    <property type="term" value="P:regulation of gene expression"/>
    <property type="evidence" value="ECO:0007669"/>
    <property type="project" value="TreeGrafter"/>
</dbReference>
<dbReference type="OrthoDB" id="1732493at2759"/>
<evidence type="ECO:0000256" key="8">
    <source>
        <dbReference type="ARBA" id="ARBA00047811"/>
    </source>
</evidence>
<dbReference type="PROSITE" id="PS00107">
    <property type="entry name" value="PROTEIN_KINASE_ATP"/>
    <property type="match status" value="1"/>
</dbReference>
<dbReference type="FunFam" id="1.10.510.10:FF:000624">
    <property type="entry name" value="Mitogen-activated protein kinase"/>
    <property type="match status" value="1"/>
</dbReference>
<evidence type="ECO:0000256" key="7">
    <source>
        <dbReference type="ARBA" id="ARBA00022840"/>
    </source>
</evidence>
<dbReference type="GO" id="GO:0000307">
    <property type="term" value="C:cyclin-dependent protein kinase holoenzyme complex"/>
    <property type="evidence" value="ECO:0007669"/>
    <property type="project" value="TreeGrafter"/>
</dbReference>
<dbReference type="GO" id="GO:0030332">
    <property type="term" value="F:cyclin binding"/>
    <property type="evidence" value="ECO:0007669"/>
    <property type="project" value="TreeGrafter"/>
</dbReference>
<dbReference type="SUPFAM" id="SSF56112">
    <property type="entry name" value="Protein kinase-like (PK-like)"/>
    <property type="match status" value="1"/>
</dbReference>
<reference evidence="13 14" key="1">
    <citation type="journal article" date="2019" name="BMC Genomics">
        <title>New insights from Opisthorchis felineus genome: update on genomics of the epidemiologically important liver flukes.</title>
        <authorList>
            <person name="Ershov N.I."/>
            <person name="Mordvinov V.A."/>
            <person name="Prokhortchouk E.B."/>
            <person name="Pakharukova M.Y."/>
            <person name="Gunbin K.V."/>
            <person name="Ustyantsev K."/>
            <person name="Genaev M.A."/>
            <person name="Blinov A.G."/>
            <person name="Mazur A."/>
            <person name="Boulygina E."/>
            <person name="Tsygankova S."/>
            <person name="Khrameeva E."/>
            <person name="Chekanov N."/>
            <person name="Fan G."/>
            <person name="Xiao A."/>
            <person name="Zhang H."/>
            <person name="Xu X."/>
            <person name="Yang H."/>
            <person name="Solovyev V."/>
            <person name="Lee S.M."/>
            <person name="Liu X."/>
            <person name="Afonnikov D.A."/>
            <person name="Skryabin K.G."/>
        </authorList>
    </citation>
    <scope>NUCLEOTIDE SEQUENCE [LARGE SCALE GENOMIC DNA]</scope>
    <source>
        <strain evidence="13">AK-0245</strain>
        <tissue evidence="13">Whole organism</tissue>
    </source>
</reference>
<evidence type="ECO:0000259" key="12">
    <source>
        <dbReference type="PROSITE" id="PS50011"/>
    </source>
</evidence>
<evidence type="ECO:0000313" key="14">
    <source>
        <dbReference type="Proteomes" id="UP000308267"/>
    </source>
</evidence>
<protein>
    <recommendedName>
        <fullName evidence="2">cyclin-dependent kinase</fullName>
        <ecNumber evidence="2">2.7.11.22</ecNumber>
    </recommendedName>
</protein>
<dbReference type="InterPro" id="IPR050108">
    <property type="entry name" value="CDK"/>
</dbReference>
<dbReference type="InterPro" id="IPR000719">
    <property type="entry name" value="Prot_kinase_dom"/>
</dbReference>
<feature type="domain" description="Protein kinase" evidence="12">
    <location>
        <begin position="10"/>
        <end position="337"/>
    </location>
</feature>
<dbReference type="GO" id="GO:0005634">
    <property type="term" value="C:nucleus"/>
    <property type="evidence" value="ECO:0007669"/>
    <property type="project" value="TreeGrafter"/>
</dbReference>
<dbReference type="Pfam" id="PF00069">
    <property type="entry name" value="Pkinase"/>
    <property type="match status" value="1"/>
</dbReference>
<evidence type="ECO:0000256" key="10">
    <source>
        <dbReference type="PROSITE-ProRule" id="PRU10141"/>
    </source>
</evidence>
<evidence type="ECO:0000256" key="11">
    <source>
        <dbReference type="RuleBase" id="RU000304"/>
    </source>
</evidence>
<keyword evidence="3 11" id="KW-0723">Serine/threonine-protein kinase</keyword>
<dbReference type="PROSITE" id="PS50011">
    <property type="entry name" value="PROTEIN_KINASE_DOM"/>
    <property type="match status" value="1"/>
</dbReference>
<proteinExistence type="inferred from homology"/>
<keyword evidence="6" id="KW-0418">Kinase</keyword>
<dbReference type="GO" id="GO:0000082">
    <property type="term" value="P:G1/S transition of mitotic cell cycle"/>
    <property type="evidence" value="ECO:0007669"/>
    <property type="project" value="TreeGrafter"/>
</dbReference>
<dbReference type="CDD" id="cd07829">
    <property type="entry name" value="STKc_CDK_like"/>
    <property type="match status" value="1"/>
</dbReference>